<dbReference type="InterPro" id="IPR000953">
    <property type="entry name" value="Chromo/chromo_shadow_dom"/>
</dbReference>
<dbReference type="Pfam" id="PF00665">
    <property type="entry name" value="rve"/>
    <property type="match status" value="1"/>
</dbReference>
<dbReference type="Pfam" id="PF00385">
    <property type="entry name" value="Chromo"/>
    <property type="match status" value="1"/>
</dbReference>
<dbReference type="InterPro" id="IPR016197">
    <property type="entry name" value="Chromo-like_dom_sf"/>
</dbReference>
<dbReference type="Gene3D" id="2.40.50.40">
    <property type="match status" value="1"/>
</dbReference>
<evidence type="ECO:0000313" key="4">
    <source>
        <dbReference type="Proteomes" id="UP000095283"/>
    </source>
</evidence>
<dbReference type="SMART" id="SM00298">
    <property type="entry name" value="CHROMO"/>
    <property type="match status" value="1"/>
</dbReference>
<dbReference type="GO" id="GO:0015074">
    <property type="term" value="P:DNA integration"/>
    <property type="evidence" value="ECO:0007669"/>
    <property type="project" value="InterPro"/>
</dbReference>
<dbReference type="PROSITE" id="PS50013">
    <property type="entry name" value="CHROMO_2"/>
    <property type="match status" value="1"/>
</dbReference>
<keyword evidence="4" id="KW-1185">Reference proteome</keyword>
<evidence type="ECO:0000313" key="5">
    <source>
        <dbReference type="WBParaSite" id="Hba_18885"/>
    </source>
</evidence>
<reference evidence="5" key="1">
    <citation type="submission" date="2016-11" db="UniProtKB">
        <authorList>
            <consortium name="WormBaseParasite"/>
        </authorList>
    </citation>
    <scope>IDENTIFICATION</scope>
</reference>
<evidence type="ECO:0000256" key="1">
    <source>
        <dbReference type="SAM" id="MobiDB-lite"/>
    </source>
</evidence>
<dbReference type="InterPro" id="IPR012337">
    <property type="entry name" value="RNaseH-like_sf"/>
</dbReference>
<dbReference type="PANTHER" id="PTHR46585:SF1">
    <property type="entry name" value="CHROMO DOMAIN-CONTAINING PROTEIN"/>
    <property type="match status" value="1"/>
</dbReference>
<name>A0A1I7XN16_HETBA</name>
<accession>A0A1I7XN16</accession>
<sequence length="441" mass="51694">MGYTNCPHAGKKSLIIMAIISFNKVLMSNKLMMKGLCEDCNTTKCKFIPTESLIPKSSGLTKSSTPRSEGLNTLKTGNGIPEQNEDIKEKDKILLEKTYYSPFSGFCGINELQRATKRPIKEVKEFLNQQDVYTLHKPARKNYPSQRVYFNRIDEQWQADLVEMQMYADENDGFRYLLTIIDCFSKYAWVVPIKKKTSSLTQDAFKSIFSQGRKPTKIQTDNGKEFYNKEMQVFFKSLDIHHFSTYSDKKASIVERFNRTLKEKMWKIFTHNGNHKWIDILDDLLQGYNNRYHTSIKMTPEEANVVYQNLFPSKDLEDHREDQQRSTTKFKVGDTVRITKYKSIFAKGYLPNWSTEQFKISDVHHGKVVMYSLKDLADEEIKGKFYEQELTLFNNISEEYKVEEVLKHRTRNGKKEMFVKWYGYPDKFNSWIAASDIIKKT</sequence>
<dbReference type="SUPFAM" id="SSF54160">
    <property type="entry name" value="Chromo domain-like"/>
    <property type="match status" value="1"/>
</dbReference>
<dbReference type="AlphaFoldDB" id="A0A1I7XN16"/>
<feature type="compositionally biased region" description="Polar residues" evidence="1">
    <location>
        <begin position="58"/>
        <end position="76"/>
    </location>
</feature>
<dbReference type="PANTHER" id="PTHR46585">
    <property type="entry name" value="INTEGRASE CORE DOMAIN CONTAINING PROTEIN"/>
    <property type="match status" value="1"/>
</dbReference>
<feature type="domain" description="Integrase catalytic" evidence="3">
    <location>
        <begin position="140"/>
        <end position="308"/>
    </location>
</feature>
<dbReference type="InterPro" id="IPR036397">
    <property type="entry name" value="RNaseH_sf"/>
</dbReference>
<dbReference type="PROSITE" id="PS50994">
    <property type="entry name" value="INTEGRASE"/>
    <property type="match status" value="1"/>
</dbReference>
<feature type="domain" description="Chromo" evidence="2">
    <location>
        <begin position="400"/>
        <end position="441"/>
    </location>
</feature>
<organism evidence="4 5">
    <name type="scientific">Heterorhabditis bacteriophora</name>
    <name type="common">Entomopathogenic nematode worm</name>
    <dbReference type="NCBI Taxonomy" id="37862"/>
    <lineage>
        <taxon>Eukaryota</taxon>
        <taxon>Metazoa</taxon>
        <taxon>Ecdysozoa</taxon>
        <taxon>Nematoda</taxon>
        <taxon>Chromadorea</taxon>
        <taxon>Rhabditida</taxon>
        <taxon>Rhabditina</taxon>
        <taxon>Rhabditomorpha</taxon>
        <taxon>Strongyloidea</taxon>
        <taxon>Heterorhabditidae</taxon>
        <taxon>Heterorhabditis</taxon>
    </lineage>
</organism>
<feature type="region of interest" description="Disordered" evidence="1">
    <location>
        <begin position="58"/>
        <end position="83"/>
    </location>
</feature>
<dbReference type="CDD" id="cd00024">
    <property type="entry name" value="CD_CSD"/>
    <property type="match status" value="1"/>
</dbReference>
<proteinExistence type="predicted"/>
<dbReference type="SUPFAM" id="SSF53098">
    <property type="entry name" value="Ribonuclease H-like"/>
    <property type="match status" value="1"/>
</dbReference>
<dbReference type="GO" id="GO:0003676">
    <property type="term" value="F:nucleic acid binding"/>
    <property type="evidence" value="ECO:0007669"/>
    <property type="project" value="InterPro"/>
</dbReference>
<dbReference type="InterPro" id="IPR001584">
    <property type="entry name" value="Integrase_cat-core"/>
</dbReference>
<dbReference type="Gene3D" id="3.30.420.10">
    <property type="entry name" value="Ribonuclease H-like superfamily/Ribonuclease H"/>
    <property type="match status" value="1"/>
</dbReference>
<dbReference type="InterPro" id="IPR023780">
    <property type="entry name" value="Chromo_domain"/>
</dbReference>
<evidence type="ECO:0000259" key="3">
    <source>
        <dbReference type="PROSITE" id="PS50994"/>
    </source>
</evidence>
<evidence type="ECO:0000259" key="2">
    <source>
        <dbReference type="PROSITE" id="PS50013"/>
    </source>
</evidence>
<dbReference type="Proteomes" id="UP000095283">
    <property type="component" value="Unplaced"/>
</dbReference>
<protein>
    <submittedName>
        <fullName evidence="5">Integrase catalytic domain-containing protein</fullName>
    </submittedName>
</protein>
<dbReference type="WBParaSite" id="Hba_18885">
    <property type="protein sequence ID" value="Hba_18885"/>
    <property type="gene ID" value="Hba_18885"/>
</dbReference>